<comment type="caution">
    <text evidence="2">The sequence shown here is derived from an EMBL/GenBank/DDBJ whole genome shotgun (WGS) entry which is preliminary data.</text>
</comment>
<reference evidence="2 3" key="1">
    <citation type="journal article" date="2016" name="Sci. Rep.">
        <title>Metabolic traits of an uncultured archaeal lineage -MSBL1- from brine pools of the Red Sea.</title>
        <authorList>
            <person name="Mwirichia R."/>
            <person name="Alam I."/>
            <person name="Rashid M."/>
            <person name="Vinu M."/>
            <person name="Ba-Alawi W."/>
            <person name="Anthony Kamau A."/>
            <person name="Kamanda Ngugi D."/>
            <person name="Goker M."/>
            <person name="Klenk H.P."/>
            <person name="Bajic V."/>
            <person name="Stingl U."/>
        </authorList>
    </citation>
    <scope>NUCLEOTIDE SEQUENCE [LARGE SCALE GENOMIC DNA]</scope>
    <source>
        <strain evidence="2">SCGC-AAA259A05</strain>
    </source>
</reference>
<accession>A0A133UAQ1</accession>
<keyword evidence="3" id="KW-1185">Reference proteome</keyword>
<evidence type="ECO:0000313" key="2">
    <source>
        <dbReference type="EMBL" id="KXA91272.1"/>
    </source>
</evidence>
<feature type="region of interest" description="Disordered" evidence="1">
    <location>
        <begin position="1"/>
        <end position="25"/>
    </location>
</feature>
<sequence length="101" mass="11711">MPDGIRDQGLEDELASRIPETTDPEAGNFFWSTKFNNFVIKSEFTEEAREAVRARYDGDVVLKKDPDWAKKRNTWQIVEKERAETSKEPQERGQGADPRPR</sequence>
<organism evidence="2 3">
    <name type="scientific">candidate division MSBL1 archaeon SCGC-AAA259A05</name>
    <dbReference type="NCBI Taxonomy" id="1698259"/>
    <lineage>
        <taxon>Archaea</taxon>
        <taxon>Methanobacteriati</taxon>
        <taxon>Methanobacteriota</taxon>
        <taxon>candidate division MSBL1</taxon>
    </lineage>
</organism>
<dbReference type="Proteomes" id="UP000070163">
    <property type="component" value="Unassembled WGS sequence"/>
</dbReference>
<feature type="region of interest" description="Disordered" evidence="1">
    <location>
        <begin position="79"/>
        <end position="101"/>
    </location>
</feature>
<dbReference type="EMBL" id="LHXJ01000014">
    <property type="protein sequence ID" value="KXA91272.1"/>
    <property type="molecule type" value="Genomic_DNA"/>
</dbReference>
<gene>
    <name evidence="2" type="ORF">AKJ57_01755</name>
</gene>
<protein>
    <submittedName>
        <fullName evidence="2">Uncharacterized protein</fullName>
    </submittedName>
</protein>
<feature type="compositionally biased region" description="Basic and acidic residues" evidence="1">
    <location>
        <begin position="79"/>
        <end position="91"/>
    </location>
</feature>
<dbReference type="AlphaFoldDB" id="A0A133UAQ1"/>
<proteinExistence type="predicted"/>
<name>A0A133UAQ1_9EURY</name>
<evidence type="ECO:0000313" key="3">
    <source>
        <dbReference type="Proteomes" id="UP000070163"/>
    </source>
</evidence>
<evidence type="ECO:0000256" key="1">
    <source>
        <dbReference type="SAM" id="MobiDB-lite"/>
    </source>
</evidence>